<comment type="caution">
    <text evidence="1">The sequence shown here is derived from an EMBL/GenBank/DDBJ whole genome shotgun (WGS) entry which is preliminary data.</text>
</comment>
<proteinExistence type="predicted"/>
<sequence>MIALFHFLIYFFFSVDLSKEMESEGHSSHLGSGSSQGKSKLRLPSDALAVEESKGNSRTSCSSNKPFKRQKKEVSYEICEESKYPKSGKYLALAKDNGSLESEISKKDIGAVQKVRTPEDYEMHTDCEARFCDSEIMNAETTSPSSVTRKNVAAAIPIRDRLGEGPSEEEIKQMDMHSGDDIRRMASRYSRSASPAVRTRSLSPGAEIKDGNKFPVVICDFFTKGWCIKGNSCRFLHLKDDTNNTSQQPEKDAGAATVRTDAQFDEASFLVSGLTIITDRSRLPCFPEPLASSVRNNPSLSSDLSLERILPQELGESKGMPQLQENHRFSSLQRENISLGKNSSSQGLASTWDDLGLISSFKDGGREGLRQNWSVDDYRNHGSLLSGGNSPMFRNSLLPEYRSSPSMYRLSDYSSLSHPLNSSLSTLGPTGGNLPSHHVSAWIGSSLPFNSSSLNASPLSAQKLFVCDRKCHTSKSSSLLKSSSPFSGSEPEKPLLSADHKTKVSSNDWEPSLPFRPSFFIDHTIISSPGSQYDPLHDGFDSPKIGDVSLKVSVSSVKASTVNTPHHQIYGDSMLSRTIVPECTGDKSSVSSQCGFHENLLDQNCHTPGKDSHTGGEEAVGTSVDLQNVTMRKEADSSVSTCVKDISKSKKLDTSHDSRQQNDGSRCNKDLKADRVRQNSETDLEHTSNGDVQKESKAMRQFRSGLVNFVKELLKPTWREGKLNKDAHNRIVKKAVDKVLHALQPHQIPTTLESVKHYLSSSQPKIAKLIEGYVDKYGKS</sequence>
<dbReference type="EMBL" id="CM047747">
    <property type="protein sequence ID" value="KAJ0018264.1"/>
    <property type="molecule type" value="Genomic_DNA"/>
</dbReference>
<name>A0ACC0XIX7_9ROSI</name>
<reference evidence="2" key="1">
    <citation type="journal article" date="2023" name="G3 (Bethesda)">
        <title>Genome assembly and association tests identify interacting loci associated with vigor, precocity, and sex in interspecific pistachio rootstocks.</title>
        <authorList>
            <person name="Palmer W."/>
            <person name="Jacygrad E."/>
            <person name="Sagayaradj S."/>
            <person name="Cavanaugh K."/>
            <person name="Han R."/>
            <person name="Bertier L."/>
            <person name="Beede B."/>
            <person name="Kafkas S."/>
            <person name="Golino D."/>
            <person name="Preece J."/>
            <person name="Michelmore R."/>
        </authorList>
    </citation>
    <scope>NUCLEOTIDE SEQUENCE [LARGE SCALE GENOMIC DNA]</scope>
</reference>
<dbReference type="Proteomes" id="UP001163603">
    <property type="component" value="Chromosome 12"/>
</dbReference>
<protein>
    <submittedName>
        <fullName evidence="1">Uncharacterized protein</fullName>
    </submittedName>
</protein>
<accession>A0ACC0XIX7</accession>
<gene>
    <name evidence="1" type="ORF">Pint_10531</name>
</gene>
<evidence type="ECO:0000313" key="2">
    <source>
        <dbReference type="Proteomes" id="UP001163603"/>
    </source>
</evidence>
<organism evidence="1 2">
    <name type="scientific">Pistacia integerrima</name>
    <dbReference type="NCBI Taxonomy" id="434235"/>
    <lineage>
        <taxon>Eukaryota</taxon>
        <taxon>Viridiplantae</taxon>
        <taxon>Streptophyta</taxon>
        <taxon>Embryophyta</taxon>
        <taxon>Tracheophyta</taxon>
        <taxon>Spermatophyta</taxon>
        <taxon>Magnoliopsida</taxon>
        <taxon>eudicotyledons</taxon>
        <taxon>Gunneridae</taxon>
        <taxon>Pentapetalae</taxon>
        <taxon>rosids</taxon>
        <taxon>malvids</taxon>
        <taxon>Sapindales</taxon>
        <taxon>Anacardiaceae</taxon>
        <taxon>Pistacia</taxon>
    </lineage>
</organism>
<keyword evidence="2" id="KW-1185">Reference proteome</keyword>
<evidence type="ECO:0000313" key="1">
    <source>
        <dbReference type="EMBL" id="KAJ0018264.1"/>
    </source>
</evidence>